<feature type="transmembrane region" description="Helical" evidence="11">
    <location>
        <begin position="245"/>
        <end position="265"/>
    </location>
</feature>
<evidence type="ECO:0000256" key="7">
    <source>
        <dbReference type="ARBA" id="ARBA00022927"/>
    </source>
</evidence>
<comment type="similarity">
    <text evidence="2">Belongs to the CHS7 family.</text>
</comment>
<evidence type="ECO:0000313" key="12">
    <source>
        <dbReference type="EMBL" id="CCL98931.1"/>
    </source>
</evidence>
<evidence type="ECO:0000256" key="1">
    <source>
        <dbReference type="ARBA" id="ARBA00004477"/>
    </source>
</evidence>
<protein>
    <recommendedName>
        <fullName evidence="3">Chitin synthase export chaperone</fullName>
    </recommendedName>
</protein>
<dbReference type="RefSeq" id="XP_012178214.1">
    <property type="nucleotide sequence ID" value="XM_012322824.1"/>
</dbReference>
<dbReference type="GO" id="GO:0071555">
    <property type="term" value="P:cell wall organization"/>
    <property type="evidence" value="ECO:0007669"/>
    <property type="project" value="UniProtKB-KW"/>
</dbReference>
<gene>
    <name evidence="12" type="ORF">FIBRA_00938</name>
</gene>
<dbReference type="Pfam" id="PF12271">
    <property type="entry name" value="Chs7"/>
    <property type="match status" value="1"/>
</dbReference>
<keyword evidence="10" id="KW-0961">Cell wall biogenesis/degradation</keyword>
<keyword evidence="7" id="KW-0653">Protein transport</keyword>
<evidence type="ECO:0000313" key="13">
    <source>
        <dbReference type="Proteomes" id="UP000006352"/>
    </source>
</evidence>
<feature type="transmembrane region" description="Helical" evidence="11">
    <location>
        <begin position="180"/>
        <end position="206"/>
    </location>
</feature>
<evidence type="ECO:0000256" key="3">
    <source>
        <dbReference type="ARBA" id="ARBA00018354"/>
    </source>
</evidence>
<feature type="transmembrane region" description="Helical" evidence="11">
    <location>
        <begin position="218"/>
        <end position="239"/>
    </location>
</feature>
<dbReference type="GO" id="GO:0006457">
    <property type="term" value="P:protein folding"/>
    <property type="evidence" value="ECO:0007669"/>
    <property type="project" value="TreeGrafter"/>
</dbReference>
<dbReference type="GO" id="GO:0015031">
    <property type="term" value="P:protein transport"/>
    <property type="evidence" value="ECO:0007669"/>
    <property type="project" value="UniProtKB-KW"/>
</dbReference>
<dbReference type="STRING" id="599839.J4I877"/>
<dbReference type="Proteomes" id="UP000006352">
    <property type="component" value="Unassembled WGS sequence"/>
</dbReference>
<proteinExistence type="inferred from homology"/>
<feature type="transmembrane region" description="Helical" evidence="11">
    <location>
        <begin position="147"/>
        <end position="168"/>
    </location>
</feature>
<evidence type="ECO:0000256" key="8">
    <source>
        <dbReference type="ARBA" id="ARBA00022989"/>
    </source>
</evidence>
<dbReference type="GO" id="GO:0051082">
    <property type="term" value="F:unfolded protein binding"/>
    <property type="evidence" value="ECO:0007669"/>
    <property type="project" value="TreeGrafter"/>
</dbReference>
<organism evidence="12 13">
    <name type="scientific">Fibroporia radiculosa</name>
    <dbReference type="NCBI Taxonomy" id="599839"/>
    <lineage>
        <taxon>Eukaryota</taxon>
        <taxon>Fungi</taxon>
        <taxon>Dikarya</taxon>
        <taxon>Basidiomycota</taxon>
        <taxon>Agaricomycotina</taxon>
        <taxon>Agaricomycetes</taxon>
        <taxon>Polyporales</taxon>
        <taxon>Fibroporiaceae</taxon>
        <taxon>Fibroporia</taxon>
    </lineage>
</organism>
<dbReference type="GeneID" id="24093842"/>
<keyword evidence="8 11" id="KW-1133">Transmembrane helix</keyword>
<evidence type="ECO:0000256" key="11">
    <source>
        <dbReference type="SAM" id="Phobius"/>
    </source>
</evidence>
<sequence>MGIQFGSFDSICETAALVVCPLVGSDQGIEPNCYSRNVVIAGTLIFQPATSVIHIVAIIMAAIMIFHVRSKYTAIGRKEILMLFYLYAIIELLALFLDSGVIPIGNVSYPYFAAVYNGLIAAAYVCLLINGFVGFQFAEDGTPISLWLLRLAILAVFGVTFFVAIATFKNFAHFSFTKPTGLWVIYFIWPVVCVVIYIISQLILIIRTLEDRWPIGDIFFGTAAYTIAQVLLFAFSGTICNAVKHYIDGLFFFTLCMLFSVMMVYKYWDSITREDLEFSVGSKATVWEIKDPLLVGGSPGVEYEDDVVSSYHGGAPASLVGGVSGQQLYSNVGSRGYPPPMERYSAY</sequence>
<keyword evidence="9 11" id="KW-0472">Membrane</keyword>
<keyword evidence="5 11" id="KW-0812">Transmembrane</keyword>
<comment type="subcellular location">
    <subcellularLocation>
        <location evidence="1">Endoplasmic reticulum membrane</location>
        <topology evidence="1">Multi-pass membrane protein</topology>
    </subcellularLocation>
</comment>
<dbReference type="HOGENOM" id="CLU_050424_1_0_1"/>
<evidence type="ECO:0000256" key="6">
    <source>
        <dbReference type="ARBA" id="ARBA00022824"/>
    </source>
</evidence>
<reference evidence="12 13" key="1">
    <citation type="journal article" date="2012" name="Appl. Environ. Microbiol.">
        <title>Short-read sequencing for genomic analysis of the brown rot fungus Fibroporia radiculosa.</title>
        <authorList>
            <person name="Tang J.D."/>
            <person name="Perkins A.D."/>
            <person name="Sonstegard T.S."/>
            <person name="Schroeder S.G."/>
            <person name="Burgess S.C."/>
            <person name="Diehl S.V."/>
        </authorList>
    </citation>
    <scope>NUCLEOTIDE SEQUENCE [LARGE SCALE GENOMIC DNA]</scope>
    <source>
        <strain evidence="12 13">TFFH 294</strain>
    </source>
</reference>
<keyword evidence="6" id="KW-0256">Endoplasmic reticulum</keyword>
<feature type="transmembrane region" description="Helical" evidence="11">
    <location>
        <begin position="45"/>
        <end position="68"/>
    </location>
</feature>
<dbReference type="AlphaFoldDB" id="J4I877"/>
<evidence type="ECO:0000256" key="4">
    <source>
        <dbReference type="ARBA" id="ARBA00022448"/>
    </source>
</evidence>
<accession>J4I877</accession>
<evidence type="ECO:0000256" key="2">
    <source>
        <dbReference type="ARBA" id="ARBA00009274"/>
    </source>
</evidence>
<evidence type="ECO:0000256" key="5">
    <source>
        <dbReference type="ARBA" id="ARBA00022692"/>
    </source>
</evidence>
<evidence type="ECO:0000256" key="9">
    <source>
        <dbReference type="ARBA" id="ARBA00023136"/>
    </source>
</evidence>
<keyword evidence="13" id="KW-1185">Reference proteome</keyword>
<dbReference type="PANTHER" id="PTHR35329:SF2">
    <property type="entry name" value="CHITIN SYNTHASE EXPORT CHAPERONE"/>
    <property type="match status" value="1"/>
</dbReference>
<dbReference type="InParanoid" id="J4I877"/>
<dbReference type="OrthoDB" id="2189463at2759"/>
<keyword evidence="4" id="KW-0813">Transport</keyword>
<name>J4I877_9APHY</name>
<feature type="transmembrane region" description="Helical" evidence="11">
    <location>
        <begin position="80"/>
        <end position="97"/>
    </location>
</feature>
<feature type="transmembrane region" description="Helical" evidence="11">
    <location>
        <begin position="109"/>
        <end position="135"/>
    </location>
</feature>
<evidence type="ECO:0000256" key="10">
    <source>
        <dbReference type="ARBA" id="ARBA00023316"/>
    </source>
</evidence>
<dbReference type="PANTHER" id="PTHR35329">
    <property type="entry name" value="CHITIN SYNTHASE EXPORT CHAPERONE"/>
    <property type="match status" value="1"/>
</dbReference>
<dbReference type="EMBL" id="HE796906">
    <property type="protein sequence ID" value="CCL98931.1"/>
    <property type="molecule type" value="Genomic_DNA"/>
</dbReference>
<dbReference type="InterPro" id="IPR022057">
    <property type="entry name" value="Chs7"/>
</dbReference>
<dbReference type="GO" id="GO:0005789">
    <property type="term" value="C:endoplasmic reticulum membrane"/>
    <property type="evidence" value="ECO:0007669"/>
    <property type="project" value="UniProtKB-SubCell"/>
</dbReference>